<sequence length="134" mass="13938">MARLQILMLPPAEPGTQPWALLIDQTGPGWTGDDTAEFAELAQLAGAVHVLATAHVIEVGGYEDIIPSAEAPPPGELAEAVRESLTGQGVTTKKEKPQTTWGDPSVPDPREKIPGWTPSGVVADAVKKAVGGRG</sequence>
<dbReference type="EMBL" id="JAUSUZ010000002">
    <property type="protein sequence ID" value="MDQ0371626.1"/>
    <property type="molecule type" value="Genomic_DNA"/>
</dbReference>
<dbReference type="RefSeq" id="WP_307249378.1">
    <property type="nucleotide sequence ID" value="NZ_JAUSUZ010000002.1"/>
</dbReference>
<protein>
    <submittedName>
        <fullName evidence="2">Uncharacterized protein</fullName>
    </submittedName>
</protein>
<comment type="caution">
    <text evidence="2">The sequence shown here is derived from an EMBL/GenBank/DDBJ whole genome shotgun (WGS) entry which is preliminary data.</text>
</comment>
<evidence type="ECO:0000313" key="2">
    <source>
        <dbReference type="EMBL" id="MDQ0371626.1"/>
    </source>
</evidence>
<proteinExistence type="predicted"/>
<gene>
    <name evidence="2" type="ORF">J2S42_008374</name>
</gene>
<dbReference type="AlphaFoldDB" id="A0AAE4B3C5"/>
<dbReference type="Proteomes" id="UP001240236">
    <property type="component" value="Unassembled WGS sequence"/>
</dbReference>
<organism evidence="2 3">
    <name type="scientific">Catenuloplanes indicus</name>
    <dbReference type="NCBI Taxonomy" id="137267"/>
    <lineage>
        <taxon>Bacteria</taxon>
        <taxon>Bacillati</taxon>
        <taxon>Actinomycetota</taxon>
        <taxon>Actinomycetes</taxon>
        <taxon>Micromonosporales</taxon>
        <taxon>Micromonosporaceae</taxon>
        <taxon>Catenuloplanes</taxon>
    </lineage>
</organism>
<feature type="region of interest" description="Disordered" evidence="1">
    <location>
        <begin position="85"/>
        <end position="118"/>
    </location>
</feature>
<reference evidence="2 3" key="1">
    <citation type="submission" date="2023-07" db="EMBL/GenBank/DDBJ databases">
        <title>Sequencing the genomes of 1000 actinobacteria strains.</title>
        <authorList>
            <person name="Klenk H.-P."/>
        </authorList>
    </citation>
    <scope>NUCLEOTIDE SEQUENCE [LARGE SCALE GENOMIC DNA]</scope>
    <source>
        <strain evidence="2 3">DSM 44709</strain>
    </source>
</reference>
<evidence type="ECO:0000313" key="3">
    <source>
        <dbReference type="Proteomes" id="UP001240236"/>
    </source>
</evidence>
<keyword evidence="3" id="KW-1185">Reference proteome</keyword>
<name>A0AAE4B3C5_9ACTN</name>
<accession>A0AAE4B3C5</accession>
<evidence type="ECO:0000256" key="1">
    <source>
        <dbReference type="SAM" id="MobiDB-lite"/>
    </source>
</evidence>